<feature type="compositionally biased region" description="Polar residues" evidence="1">
    <location>
        <begin position="1899"/>
        <end position="1916"/>
    </location>
</feature>
<feature type="compositionally biased region" description="Polar residues" evidence="1">
    <location>
        <begin position="244"/>
        <end position="255"/>
    </location>
</feature>
<feature type="compositionally biased region" description="Gly residues" evidence="1">
    <location>
        <begin position="1753"/>
        <end position="1767"/>
    </location>
</feature>
<evidence type="ECO:0000313" key="2">
    <source>
        <dbReference type="EMBL" id="PHJ24662.1"/>
    </source>
</evidence>
<feature type="region of interest" description="Disordered" evidence="1">
    <location>
        <begin position="1884"/>
        <end position="1916"/>
    </location>
</feature>
<feature type="compositionally biased region" description="Polar residues" evidence="1">
    <location>
        <begin position="1"/>
        <end position="14"/>
    </location>
</feature>
<feature type="region of interest" description="Disordered" evidence="1">
    <location>
        <begin position="1739"/>
        <end position="1811"/>
    </location>
</feature>
<name>A0A2C6LCA7_9APIC</name>
<feature type="compositionally biased region" description="Basic and acidic residues" evidence="1">
    <location>
        <begin position="967"/>
        <end position="986"/>
    </location>
</feature>
<proteinExistence type="predicted"/>
<evidence type="ECO:0000313" key="3">
    <source>
        <dbReference type="Proteomes" id="UP000221165"/>
    </source>
</evidence>
<comment type="caution">
    <text evidence="2">The sequence shown here is derived from an EMBL/GenBank/DDBJ whole genome shotgun (WGS) entry which is preliminary data.</text>
</comment>
<dbReference type="VEuPathDB" id="ToxoDB:CSUI_001491"/>
<protein>
    <submittedName>
        <fullName evidence="2">Uncharacterized protein</fullName>
    </submittedName>
</protein>
<feature type="region of interest" description="Disordered" evidence="1">
    <location>
        <begin position="93"/>
        <end position="176"/>
    </location>
</feature>
<feature type="compositionally biased region" description="Polar residues" evidence="1">
    <location>
        <begin position="29"/>
        <end position="43"/>
    </location>
</feature>
<feature type="compositionally biased region" description="Low complexity" evidence="1">
    <location>
        <begin position="2077"/>
        <end position="2086"/>
    </location>
</feature>
<feature type="compositionally biased region" description="Polar residues" evidence="1">
    <location>
        <begin position="629"/>
        <end position="639"/>
    </location>
</feature>
<sequence>MLQQSETSGSSETKTVPCRPEGCPPDGSGAQTTGIGSNAHSVTSGASGSYSSYSGAEIVSFSSLTEKLTTDGEISLSFERGTLATANAAKVTEKVCPGGPSSSYGLSIPSTHSGGHSEKGRKEECDRAGGRAPSTKTHLPPSSFRPCSSSPSFKSKDDGSDRGITGGGLGHTHTHPLPASRIFLTCSSLDKTVGPDTPPPRAVTQPSFNEVSLLPEGSWSDTGSCWETAKSQLGEASSDRDSGVTLNNPPTSGTPNMAAPPRSAQEGEDANADDLSAMRFGTSGGSSSCSPLEGGFLRHMEESGEPDHGTLSFVPRAHRDHAADGHLRSNATEVPFSRPPPGIDFRPSFDLGQEQIRGDIRIRCTESVEAVSSEECRIDVAGLQRGSDVPPRPTGTLNMSSISFAIPSRCDTNELHTWSSLGLLAQLHARQRQSPPGAASQAAFNNNAAVGSGVRNRGSWLSLTPPSWEEEAEEKEGSYKESVSLSHSSPALSGSLSERQGVSRLPSPEVVPGDSEGGQSSRSAGKVTIEYLTEQDAGSMSKTTAESSLAMLNEQLNTPFVSLHHGDPGSGGGLGCAETLSTGGKRGAGGDSEEHFSCFAYHASTAENSQVLLTAPPATEPGPGRLSFPTEQQLSSAVSSPCGPMHIGDNSDSRENQEGLSWSFLPGRAQCEDPEASSAGSLLAHNRTSLSPSEALECRHRNPQSVISKEDSGHPRLPCYYPPPGLGGALSPSGQAVSALSQPLLRKALLGYASSPGLSQSFSNGDTGQLRPDAQPFYPRGRNSIGSPMSLLGSTGDVFGSNPSLHCQGGETANGGAAADGGAMSFFSTRGEEGPQRLPRGSSSSGTEKRGDGEELESIVRVAAAAASSPPECDWKMLDNLITRADASAGVNGWEGANIPDGPHSGHQLNISDTFSKQFARAGGGGDREHLRIQQEMAGKNFADLREELYRSLLLHRNSKMPSHLCRPQDREQEKPIHAVKNRDCTLHGGSGGESQRRRRAFSIDAGGPGEYTLVKQNRDSGRSFSASRVCLRSRQSANEVSCLSRSSGQEREENAPAHSAVRSGASEGISTLGRSSGPAPDADLISSLHDSLKTRDGVECPSQWSKEDRSTFQSLLSERRSDNPAFSSAFLEGQLTGKGKAAGFGGISGELEEGGDSSTERVLSDGRSAGNVMQFRRDGSDVLTPLLKPSQSGGQGGSVYENPPGLDMGFLEKRKNNNIPSAASLLSACRSGGSLHSGAKDQHQQQNLLSFLESRADDSETCHSKSGQSVAQSSVPPVPSLEWLVQQRQRQQHLLHQRRQYVQQMQPQLWVTQPSTTAVSRGPPPPPPPTLADASSGGERSLLHCGTAAPPPPSTGSSSACPLAGDGSRGGGRQDQDFCSFVFSLANELAALSRSGSELAVSSSPRSFPSQNSLATSTAENTADGGSSFYYSPLHLASSVGNTRLPSLSFMPNTGSRGGLFKLGEAATPVVSKLDRRRVHSDYLLSLGAPHHVRSTESKTLEQQGREPFPSVANCTPTGLTRFNSRTPSAGLSAMSKRQSRGSVGILATSSPPGACVSSRGQRRPSLGGVAGSLRVSNSSQSTFRPNDSEDSNTCFASRGWDFNPAPPAGVSSAEGCYGSVSSGFAPGSPTITPANHAVLLDRLKQLLMVSDDGGHNGGKEPASGSSTSPACGAGQARVMSTPTSSAAYRAGREQGKRELLNALVDCLRADLIQPGFRPCSSSPALREDLPLAGRRSEASLPIGEPSSCSGGRAGVGDGTARGGMKGSLQRKQRFQQSGTSSSSTRHGGGGGPSAEEMGLVVSNGGGSHQQATEDLFSRLLSACALNKGDVYGAEGFSHSSSRGPAPNRSSGTTVPESAGVTPSWGVASAGGAQAHHLTATHDNTTSTHLGSAEDLSLASTSRGSRGPENETQGTVAKLKELRWLYGLYTFLEHQAKKGGGSAPEALAAALGAAASCGPVSFLKETAAGRGSRAGTDGGAAGGGGGNIGRAATVPVLSGEGSVLPSRGAGMVLGEEGGRGVGVESPSRGFSQFLGPRDSGNDIREAESQHTTRPGRCEEDARAAVETLEGGGGESRGASRVGGSSLQIPTPSLSQQQQPRRKAPRPSKRQRELIRAMQCVKQRLQALECELLPLVGEQSGGVLPPQSNEPGPP</sequence>
<feature type="region of interest" description="Disordered" evidence="1">
    <location>
        <begin position="1147"/>
        <end position="1209"/>
    </location>
</feature>
<feature type="compositionally biased region" description="Low complexity" evidence="1">
    <location>
        <begin position="1403"/>
        <end position="1414"/>
    </location>
</feature>
<feature type="compositionally biased region" description="Low complexity" evidence="1">
    <location>
        <begin position="44"/>
        <end position="53"/>
    </location>
</feature>
<feature type="region of interest" description="Disordered" evidence="1">
    <location>
        <begin position="614"/>
        <end position="658"/>
    </location>
</feature>
<accession>A0A2C6LCA7</accession>
<feature type="region of interest" description="Disordered" evidence="1">
    <location>
        <begin position="1401"/>
        <end position="1422"/>
    </location>
</feature>
<feature type="region of interest" description="Disordered" evidence="1">
    <location>
        <begin position="1042"/>
        <end position="1086"/>
    </location>
</feature>
<feature type="region of interest" description="Disordered" evidence="1">
    <location>
        <begin position="760"/>
        <end position="855"/>
    </location>
</feature>
<feature type="compositionally biased region" description="Polar residues" evidence="1">
    <location>
        <begin position="1576"/>
        <end position="1592"/>
    </location>
</feature>
<dbReference type="Proteomes" id="UP000221165">
    <property type="component" value="Unassembled WGS sequence"/>
</dbReference>
<dbReference type="RefSeq" id="XP_067926334.1">
    <property type="nucleotide sequence ID" value="XM_068061697.1"/>
</dbReference>
<dbReference type="GeneID" id="94424908"/>
<feature type="region of interest" description="Disordered" evidence="1">
    <location>
        <begin position="2018"/>
        <end position="2113"/>
    </location>
</feature>
<feature type="region of interest" description="Disordered" evidence="1">
    <location>
        <begin position="1653"/>
        <end position="1692"/>
    </location>
</feature>
<feature type="region of interest" description="Disordered" evidence="1">
    <location>
        <begin position="1837"/>
        <end position="1869"/>
    </location>
</feature>
<feature type="compositionally biased region" description="Low complexity" evidence="1">
    <location>
        <begin position="140"/>
        <end position="153"/>
    </location>
</feature>
<feature type="compositionally biased region" description="Basic residues" evidence="1">
    <location>
        <begin position="2100"/>
        <end position="2109"/>
    </location>
</feature>
<feature type="region of interest" description="Disordered" evidence="1">
    <location>
        <begin position="455"/>
        <end position="524"/>
    </location>
</feature>
<feature type="compositionally biased region" description="Low complexity" evidence="1">
    <location>
        <begin position="480"/>
        <end position="497"/>
    </location>
</feature>
<feature type="compositionally biased region" description="Polar residues" evidence="1">
    <location>
        <begin position="1514"/>
        <end position="1531"/>
    </location>
</feature>
<organism evidence="2 3">
    <name type="scientific">Cystoisospora suis</name>
    <dbReference type="NCBI Taxonomy" id="483139"/>
    <lineage>
        <taxon>Eukaryota</taxon>
        <taxon>Sar</taxon>
        <taxon>Alveolata</taxon>
        <taxon>Apicomplexa</taxon>
        <taxon>Conoidasida</taxon>
        <taxon>Coccidia</taxon>
        <taxon>Eucoccidiorida</taxon>
        <taxon>Eimeriorina</taxon>
        <taxon>Sarcocystidae</taxon>
        <taxon>Cystoisospora</taxon>
    </lineage>
</organism>
<feature type="compositionally biased region" description="Basic and acidic residues" evidence="1">
    <location>
        <begin position="2040"/>
        <end position="2064"/>
    </location>
</feature>
<feature type="compositionally biased region" description="Polar residues" evidence="1">
    <location>
        <begin position="1839"/>
        <end position="1857"/>
    </location>
</feature>
<keyword evidence="3" id="KW-1185">Reference proteome</keyword>
<feature type="region of interest" description="Disordered" evidence="1">
    <location>
        <begin position="1549"/>
        <end position="1592"/>
    </location>
</feature>
<feature type="region of interest" description="Disordered" evidence="1">
    <location>
        <begin position="962"/>
        <end position="998"/>
    </location>
</feature>
<feature type="region of interest" description="Disordered" evidence="1">
    <location>
        <begin position="1314"/>
        <end position="1371"/>
    </location>
</feature>
<feature type="region of interest" description="Disordered" evidence="1">
    <location>
        <begin position="1502"/>
        <end position="1532"/>
    </location>
</feature>
<gene>
    <name evidence="2" type="ORF">CSUI_001491</name>
</gene>
<feature type="compositionally biased region" description="Basic and acidic residues" evidence="1">
    <location>
        <begin position="115"/>
        <end position="129"/>
    </location>
</feature>
<feature type="compositionally biased region" description="Low complexity" evidence="1">
    <location>
        <begin position="1356"/>
        <end position="1367"/>
    </location>
</feature>
<feature type="compositionally biased region" description="Low complexity" evidence="1">
    <location>
        <begin position="809"/>
        <end position="823"/>
    </location>
</feature>
<feature type="compositionally biased region" description="Polar residues" evidence="1">
    <location>
        <begin position="100"/>
        <end position="114"/>
    </location>
</feature>
<feature type="region of interest" description="Disordered" evidence="1">
    <location>
        <begin position="190"/>
        <end position="270"/>
    </location>
</feature>
<dbReference type="OrthoDB" id="331284at2759"/>
<feature type="region of interest" description="Disordered" evidence="1">
    <location>
        <begin position="1"/>
        <end position="53"/>
    </location>
</feature>
<reference evidence="2 3" key="1">
    <citation type="journal article" date="2017" name="Int. J. Parasitol.">
        <title>The genome of the protozoan parasite Cystoisospora suis and a reverse vaccinology approach to identify vaccine candidates.</title>
        <authorList>
            <person name="Palmieri N."/>
            <person name="Shrestha A."/>
            <person name="Ruttkowski B."/>
            <person name="Beck T."/>
            <person name="Vogl C."/>
            <person name="Tomley F."/>
            <person name="Blake D.P."/>
            <person name="Joachim A."/>
        </authorList>
    </citation>
    <scope>NUCLEOTIDE SEQUENCE [LARGE SCALE GENOMIC DNA]</scope>
    <source>
        <strain evidence="2 3">Wien I</strain>
    </source>
</reference>
<evidence type="ECO:0000256" key="1">
    <source>
        <dbReference type="SAM" id="MobiDB-lite"/>
    </source>
</evidence>
<feature type="compositionally biased region" description="Low complexity" evidence="1">
    <location>
        <begin position="1267"/>
        <end position="1276"/>
    </location>
</feature>
<feature type="region of interest" description="Disordered" evidence="1">
    <location>
        <begin position="1257"/>
        <end position="1277"/>
    </location>
</feature>
<feature type="compositionally biased region" description="Polar residues" evidence="1">
    <location>
        <begin position="219"/>
        <end position="235"/>
    </location>
</feature>
<dbReference type="EMBL" id="MIGC01000595">
    <property type="protein sequence ID" value="PHJ24662.1"/>
    <property type="molecule type" value="Genomic_DNA"/>
</dbReference>